<evidence type="ECO:0000256" key="4">
    <source>
        <dbReference type="SAM" id="MobiDB-lite"/>
    </source>
</evidence>
<feature type="binding site" evidence="3">
    <location>
        <position position="146"/>
    </location>
    <ligand>
        <name>a divalent metal cation</name>
        <dbReference type="ChEBI" id="CHEBI:60240"/>
    </ligand>
</feature>
<keyword evidence="3" id="KW-0862">Zinc</keyword>
<feature type="binding site" evidence="3">
    <location>
        <position position="118"/>
    </location>
    <ligand>
        <name>substrate</name>
    </ligand>
</feature>
<dbReference type="AlphaFoldDB" id="A0A969PS90"/>
<gene>
    <name evidence="6" type="ORF">HCN83_11100</name>
</gene>
<dbReference type="InterPro" id="IPR011042">
    <property type="entry name" value="6-blade_b-propeller_TolB-like"/>
</dbReference>
<dbReference type="PRINTS" id="PR01790">
    <property type="entry name" value="SMP30FAMILY"/>
</dbReference>
<evidence type="ECO:0000313" key="7">
    <source>
        <dbReference type="Proteomes" id="UP000752012"/>
    </source>
</evidence>
<dbReference type="Pfam" id="PF08450">
    <property type="entry name" value="SGL"/>
    <property type="match status" value="1"/>
</dbReference>
<feature type="active site" description="Proton donor/acceptor" evidence="2">
    <location>
        <position position="196"/>
    </location>
</feature>
<accession>A0A969PS90</accession>
<dbReference type="SUPFAM" id="SSF63829">
    <property type="entry name" value="Calcium-dependent phosphotriesterase"/>
    <property type="match status" value="1"/>
</dbReference>
<comment type="cofactor">
    <cofactor evidence="3">
        <name>Zn(2+)</name>
        <dbReference type="ChEBI" id="CHEBI:29105"/>
    </cofactor>
    <text evidence="3">Binds 1 divalent metal cation per subunit.</text>
</comment>
<dbReference type="Proteomes" id="UP000752012">
    <property type="component" value="Unassembled WGS sequence"/>
</dbReference>
<keyword evidence="7" id="KW-1185">Reference proteome</keyword>
<dbReference type="PANTHER" id="PTHR10907:SF47">
    <property type="entry name" value="REGUCALCIN"/>
    <property type="match status" value="1"/>
</dbReference>
<evidence type="ECO:0000256" key="2">
    <source>
        <dbReference type="PIRSR" id="PIRSR605511-1"/>
    </source>
</evidence>
<keyword evidence="3" id="KW-0479">Metal-binding</keyword>
<evidence type="ECO:0000259" key="5">
    <source>
        <dbReference type="Pfam" id="PF08450"/>
    </source>
</evidence>
<dbReference type="GO" id="GO:0004341">
    <property type="term" value="F:gluconolactonase activity"/>
    <property type="evidence" value="ECO:0007669"/>
    <property type="project" value="TreeGrafter"/>
</dbReference>
<feature type="binding site" evidence="3">
    <location>
        <position position="16"/>
    </location>
    <ligand>
        <name>a divalent metal cation</name>
        <dbReference type="ChEBI" id="CHEBI:60240"/>
    </ligand>
</feature>
<proteinExistence type="inferred from homology"/>
<dbReference type="GO" id="GO:0019853">
    <property type="term" value="P:L-ascorbic acid biosynthetic process"/>
    <property type="evidence" value="ECO:0007669"/>
    <property type="project" value="TreeGrafter"/>
</dbReference>
<organism evidence="6 7">
    <name type="scientific">Alkalicoccus luteus</name>
    <dbReference type="NCBI Taxonomy" id="1237094"/>
    <lineage>
        <taxon>Bacteria</taxon>
        <taxon>Bacillati</taxon>
        <taxon>Bacillota</taxon>
        <taxon>Bacilli</taxon>
        <taxon>Bacillales</taxon>
        <taxon>Bacillaceae</taxon>
        <taxon>Alkalicoccus</taxon>
    </lineage>
</organism>
<feature type="binding site" evidence="3">
    <location>
        <position position="196"/>
    </location>
    <ligand>
        <name>a divalent metal cation</name>
        <dbReference type="ChEBI" id="CHEBI:60240"/>
    </ligand>
</feature>
<protein>
    <submittedName>
        <fullName evidence="6">SMP-30/gluconolactonase/LRE family protein</fullName>
    </submittedName>
</protein>
<dbReference type="RefSeq" id="WP_168007319.1">
    <property type="nucleotide sequence ID" value="NZ_JAATHJ010000016.1"/>
</dbReference>
<dbReference type="Gene3D" id="2.120.10.30">
    <property type="entry name" value="TolB, C-terminal domain"/>
    <property type="match status" value="1"/>
</dbReference>
<evidence type="ECO:0000256" key="3">
    <source>
        <dbReference type="PIRSR" id="PIRSR605511-2"/>
    </source>
</evidence>
<dbReference type="EMBL" id="JAATHJ010000016">
    <property type="protein sequence ID" value="NJP38129.1"/>
    <property type="molecule type" value="Genomic_DNA"/>
</dbReference>
<feature type="region of interest" description="Disordered" evidence="4">
    <location>
        <begin position="259"/>
        <end position="282"/>
    </location>
</feature>
<dbReference type="InterPro" id="IPR013658">
    <property type="entry name" value="SGL"/>
</dbReference>
<dbReference type="GO" id="GO:0005509">
    <property type="term" value="F:calcium ion binding"/>
    <property type="evidence" value="ECO:0007669"/>
    <property type="project" value="TreeGrafter"/>
</dbReference>
<name>A0A969PS90_9BACI</name>
<comment type="caution">
    <text evidence="6">The sequence shown here is derived from an EMBL/GenBank/DDBJ whole genome shotgun (WGS) entry which is preliminary data.</text>
</comment>
<evidence type="ECO:0000313" key="6">
    <source>
        <dbReference type="EMBL" id="NJP38129.1"/>
    </source>
</evidence>
<reference evidence="6 7" key="1">
    <citation type="submission" date="2020-03" db="EMBL/GenBank/DDBJ databases">
        <title>Assessment of the enzymatic potential of alkaline-tolerant lipase obtained from Bacillus luteus H11 (technogenic soil) for the bioremediation of saline soils contaminated with petroleum substances.</title>
        <authorList>
            <person name="Kalwasinska A."/>
        </authorList>
    </citation>
    <scope>NUCLEOTIDE SEQUENCE [LARGE SCALE GENOMIC DNA]</scope>
    <source>
        <strain evidence="6 7">H11</strain>
    </source>
</reference>
<feature type="binding site" evidence="3">
    <location>
        <position position="98"/>
    </location>
    <ligand>
        <name>substrate</name>
    </ligand>
</feature>
<comment type="similarity">
    <text evidence="1">Belongs to the SMP-30/CGR1 family.</text>
</comment>
<feature type="domain" description="SMP-30/Gluconolactonase/LRE-like region" evidence="5">
    <location>
        <begin position="14"/>
        <end position="255"/>
    </location>
</feature>
<dbReference type="InterPro" id="IPR005511">
    <property type="entry name" value="SMP-30"/>
</dbReference>
<evidence type="ECO:0000256" key="1">
    <source>
        <dbReference type="ARBA" id="ARBA00008853"/>
    </source>
</evidence>
<dbReference type="PANTHER" id="PTHR10907">
    <property type="entry name" value="REGUCALCIN"/>
    <property type="match status" value="1"/>
</dbReference>
<sequence>MPKAELLYDAKALLAEGPFWDEDNQQLIWVDIEGKNVHFLDPLGENETHSFDQRVGCAVRSVSGDIYAGLDHGFYRYEPETGQLHSIYDPEEDKPGNRFNDGKCDPQGRFFAGTMVLDGEDGDAALYCLNGGRTVSTVLTGATVSNGMAWDERKEVFYYIDTPTHEIRRYPYNFEDGTLGEPEVVYTAPDDGGHPDGMTIDEEGKLWVAFFDGGCVRRICPDEQKVLETVEVAATNVTSCCFGGKNMDELFITTGREGRTDEELEQEPHAGGIFKYSPGVSGAKSYRYDDQA</sequence>
<feature type="binding site" evidence="3">
    <location>
        <position position="100"/>
    </location>
    <ligand>
        <name>substrate</name>
    </ligand>
</feature>